<feature type="region of interest" description="Disordered" evidence="1">
    <location>
        <begin position="48"/>
        <end position="73"/>
    </location>
</feature>
<protein>
    <submittedName>
        <fullName evidence="2">Uncharacterized protein</fullName>
    </submittedName>
</protein>
<dbReference type="Pfam" id="PF06676">
    <property type="entry name" value="DUF1178"/>
    <property type="match status" value="1"/>
</dbReference>
<name>A0A1W6L712_9BURK</name>
<dbReference type="STRING" id="946333.A4W93_09530"/>
<dbReference type="Proteomes" id="UP000193427">
    <property type="component" value="Chromosome"/>
</dbReference>
<evidence type="ECO:0000313" key="2">
    <source>
        <dbReference type="EMBL" id="ARN20131.1"/>
    </source>
</evidence>
<organism evidence="2 3">
    <name type="scientific">Piscinibacter gummiphilus</name>
    <dbReference type="NCBI Taxonomy" id="946333"/>
    <lineage>
        <taxon>Bacteria</taxon>
        <taxon>Pseudomonadati</taxon>
        <taxon>Pseudomonadota</taxon>
        <taxon>Betaproteobacteria</taxon>
        <taxon>Burkholderiales</taxon>
        <taxon>Sphaerotilaceae</taxon>
        <taxon>Piscinibacter</taxon>
    </lineage>
</organism>
<dbReference type="OrthoDB" id="5295943at2"/>
<dbReference type="AlphaFoldDB" id="A0A1W6L712"/>
<accession>A0A1W6L712</accession>
<sequence length="151" mass="16784">MKVLNLRCAHDHTFEGWFGSEGDFQSQLERGLVECPLCGDREVAKLPSAPRISMSRSRDLAEPSGHDGAKPVSPEALTMQNLWMRAVQHVLAHTDDVGERFAEEARRIHYGETEERAIRGRATPEDRQALQEEGIDVVSIALPETPSGPLQ</sequence>
<evidence type="ECO:0000313" key="3">
    <source>
        <dbReference type="Proteomes" id="UP000193427"/>
    </source>
</evidence>
<reference evidence="2 3" key="1">
    <citation type="submission" date="2016-04" db="EMBL/GenBank/DDBJ databases">
        <title>Complete genome sequence of natural rubber-degrading, novel Gram-negative bacterium, Rhizobacter gummiphilus strain NS21.</title>
        <authorList>
            <person name="Tabata M."/>
            <person name="Kasai D."/>
            <person name="Fukuda M."/>
        </authorList>
    </citation>
    <scope>NUCLEOTIDE SEQUENCE [LARGE SCALE GENOMIC DNA]</scope>
    <source>
        <strain evidence="2 3">NS21</strain>
    </source>
</reference>
<dbReference type="InterPro" id="IPR009562">
    <property type="entry name" value="DUF1178"/>
</dbReference>
<dbReference type="RefSeq" id="WP_085750398.1">
    <property type="nucleotide sequence ID" value="NZ_BSPR01000016.1"/>
</dbReference>
<dbReference type="PIRSF" id="PIRSF032131">
    <property type="entry name" value="UCP032131"/>
    <property type="match status" value="1"/>
</dbReference>
<dbReference type="KEGG" id="rgu:A4W93_09530"/>
<feature type="compositionally biased region" description="Basic and acidic residues" evidence="1">
    <location>
        <begin position="56"/>
        <end position="69"/>
    </location>
</feature>
<dbReference type="EMBL" id="CP015118">
    <property type="protein sequence ID" value="ARN20131.1"/>
    <property type="molecule type" value="Genomic_DNA"/>
</dbReference>
<keyword evidence="3" id="KW-1185">Reference proteome</keyword>
<gene>
    <name evidence="2" type="ORF">A4W93_09530</name>
</gene>
<proteinExistence type="predicted"/>
<evidence type="ECO:0000256" key="1">
    <source>
        <dbReference type="SAM" id="MobiDB-lite"/>
    </source>
</evidence>